<accession>A0ABP6Y0B1</accession>
<sequence>MTVERRPAGHDRTAPDPGSHPAGSDAAGNQAAGSHLGGSDAAGNQAAGSHLGDSDAAGNQAAGSHLGGSDAAGNRLGSSDPAGSDAAVSQAAGSATREQFDRTLALLWRDRTGGEPAEPARGRRPTLTIGRIVAAAVAVADADGLAATSMHRVARELGAGTMTLYTYVPGKVELVDLMVDEVLVERQLPAPGEPRTGDWRAQVKLYAERTRAAYRRHPWLRETSWVRPVLGPGQFAGQEYLLSIMDGLGLPAREVAAAANSVAGYIDANAAVEAESHYLESSTGQSNDAWWGQRYSFWETYFDAGSHPAMNRTWLAGGFDRPTAEQAADACEFGLDRLLDGIGDRAARRSS</sequence>
<dbReference type="RefSeq" id="WP_344867370.1">
    <property type="nucleotide sequence ID" value="NZ_BAAAZN010000019.1"/>
</dbReference>
<dbReference type="InterPro" id="IPR050109">
    <property type="entry name" value="HTH-type_TetR-like_transc_reg"/>
</dbReference>
<evidence type="ECO:0000313" key="8">
    <source>
        <dbReference type="Proteomes" id="UP001500689"/>
    </source>
</evidence>
<name>A0ABP6Y0B1_9PSEU</name>
<dbReference type="InterPro" id="IPR036271">
    <property type="entry name" value="Tet_transcr_reg_TetR-rel_C_sf"/>
</dbReference>
<keyword evidence="1" id="KW-0805">Transcription regulation</keyword>
<keyword evidence="2 4" id="KW-0238">DNA-binding</keyword>
<dbReference type="InterPro" id="IPR004111">
    <property type="entry name" value="Repressor_TetR_C"/>
</dbReference>
<dbReference type="Proteomes" id="UP001500689">
    <property type="component" value="Unassembled WGS sequence"/>
</dbReference>
<evidence type="ECO:0000256" key="5">
    <source>
        <dbReference type="SAM" id="MobiDB-lite"/>
    </source>
</evidence>
<dbReference type="Pfam" id="PF00440">
    <property type="entry name" value="TetR_N"/>
    <property type="match status" value="1"/>
</dbReference>
<evidence type="ECO:0000313" key="7">
    <source>
        <dbReference type="EMBL" id="GAA3574931.1"/>
    </source>
</evidence>
<dbReference type="PANTHER" id="PTHR30055:SF151">
    <property type="entry name" value="TRANSCRIPTIONAL REGULATORY PROTEIN"/>
    <property type="match status" value="1"/>
</dbReference>
<dbReference type="SUPFAM" id="SSF46689">
    <property type="entry name" value="Homeodomain-like"/>
    <property type="match status" value="1"/>
</dbReference>
<dbReference type="Pfam" id="PF02909">
    <property type="entry name" value="TetR_C_1"/>
    <property type="match status" value="1"/>
</dbReference>
<dbReference type="SUPFAM" id="SSF48498">
    <property type="entry name" value="Tetracyclin repressor-like, C-terminal domain"/>
    <property type="match status" value="1"/>
</dbReference>
<feature type="compositionally biased region" description="Basic and acidic residues" evidence="5">
    <location>
        <begin position="1"/>
        <end position="14"/>
    </location>
</feature>
<feature type="DNA-binding region" description="H-T-H motif" evidence="4">
    <location>
        <begin position="149"/>
        <end position="168"/>
    </location>
</feature>
<keyword evidence="8" id="KW-1185">Reference proteome</keyword>
<evidence type="ECO:0000256" key="2">
    <source>
        <dbReference type="ARBA" id="ARBA00023125"/>
    </source>
</evidence>
<dbReference type="InterPro" id="IPR001647">
    <property type="entry name" value="HTH_TetR"/>
</dbReference>
<protein>
    <recommendedName>
        <fullName evidence="6">HTH tetR-type domain-containing protein</fullName>
    </recommendedName>
</protein>
<feature type="region of interest" description="Disordered" evidence="5">
    <location>
        <begin position="1"/>
        <end position="96"/>
    </location>
</feature>
<proteinExistence type="predicted"/>
<evidence type="ECO:0000256" key="4">
    <source>
        <dbReference type="PROSITE-ProRule" id="PRU00335"/>
    </source>
</evidence>
<evidence type="ECO:0000256" key="3">
    <source>
        <dbReference type="ARBA" id="ARBA00023163"/>
    </source>
</evidence>
<evidence type="ECO:0000259" key="6">
    <source>
        <dbReference type="PROSITE" id="PS50977"/>
    </source>
</evidence>
<feature type="domain" description="HTH tetR-type" evidence="6">
    <location>
        <begin position="126"/>
        <end position="186"/>
    </location>
</feature>
<dbReference type="PANTHER" id="PTHR30055">
    <property type="entry name" value="HTH-TYPE TRANSCRIPTIONAL REGULATOR RUTR"/>
    <property type="match status" value="1"/>
</dbReference>
<gene>
    <name evidence="7" type="ORF">GCM10022222_69350</name>
</gene>
<dbReference type="InterPro" id="IPR009057">
    <property type="entry name" value="Homeodomain-like_sf"/>
</dbReference>
<organism evidence="7 8">
    <name type="scientific">Amycolatopsis ultiminotia</name>
    <dbReference type="NCBI Taxonomy" id="543629"/>
    <lineage>
        <taxon>Bacteria</taxon>
        <taxon>Bacillati</taxon>
        <taxon>Actinomycetota</taxon>
        <taxon>Actinomycetes</taxon>
        <taxon>Pseudonocardiales</taxon>
        <taxon>Pseudonocardiaceae</taxon>
        <taxon>Amycolatopsis</taxon>
    </lineage>
</organism>
<dbReference type="PROSITE" id="PS50977">
    <property type="entry name" value="HTH_TETR_2"/>
    <property type="match status" value="1"/>
</dbReference>
<keyword evidence="3" id="KW-0804">Transcription</keyword>
<dbReference type="Gene3D" id="1.10.10.60">
    <property type="entry name" value="Homeodomain-like"/>
    <property type="match status" value="1"/>
</dbReference>
<comment type="caution">
    <text evidence="7">The sequence shown here is derived from an EMBL/GenBank/DDBJ whole genome shotgun (WGS) entry which is preliminary data.</text>
</comment>
<dbReference type="Gene3D" id="1.10.357.10">
    <property type="entry name" value="Tetracycline Repressor, domain 2"/>
    <property type="match status" value="1"/>
</dbReference>
<dbReference type="EMBL" id="BAAAZN010000019">
    <property type="protein sequence ID" value="GAA3574931.1"/>
    <property type="molecule type" value="Genomic_DNA"/>
</dbReference>
<reference evidence="8" key="1">
    <citation type="journal article" date="2019" name="Int. J. Syst. Evol. Microbiol.">
        <title>The Global Catalogue of Microorganisms (GCM) 10K type strain sequencing project: providing services to taxonomists for standard genome sequencing and annotation.</title>
        <authorList>
            <consortium name="The Broad Institute Genomics Platform"/>
            <consortium name="The Broad Institute Genome Sequencing Center for Infectious Disease"/>
            <person name="Wu L."/>
            <person name="Ma J."/>
        </authorList>
    </citation>
    <scope>NUCLEOTIDE SEQUENCE [LARGE SCALE GENOMIC DNA]</scope>
    <source>
        <strain evidence="8">JCM 16898</strain>
    </source>
</reference>
<evidence type="ECO:0000256" key="1">
    <source>
        <dbReference type="ARBA" id="ARBA00023015"/>
    </source>
</evidence>